<reference evidence="1" key="1">
    <citation type="submission" date="2014-09" db="EMBL/GenBank/DDBJ databases">
        <authorList>
            <person name="Magalhaes I.L.F."/>
            <person name="Oliveira U."/>
            <person name="Santos F.R."/>
            <person name="Vidigal T.H.D.A."/>
            <person name="Brescovit A.D."/>
            <person name="Santos A.J."/>
        </authorList>
    </citation>
    <scope>NUCLEOTIDE SEQUENCE</scope>
    <source>
        <tissue evidence="1">Shoot tissue taken approximately 20 cm above the soil surface</tissue>
    </source>
</reference>
<name>A0A0A9C059_ARUDO</name>
<evidence type="ECO:0000313" key="1">
    <source>
        <dbReference type="EMBL" id="JAD68956.1"/>
    </source>
</evidence>
<dbReference type="EMBL" id="GBRH01228939">
    <property type="protein sequence ID" value="JAD68956.1"/>
    <property type="molecule type" value="Transcribed_RNA"/>
</dbReference>
<protein>
    <submittedName>
        <fullName evidence="1">Uncharacterized protein</fullName>
    </submittedName>
</protein>
<accession>A0A0A9C059</accession>
<proteinExistence type="predicted"/>
<dbReference type="AlphaFoldDB" id="A0A0A9C059"/>
<organism evidence="1">
    <name type="scientific">Arundo donax</name>
    <name type="common">Giant reed</name>
    <name type="synonym">Donax arundinaceus</name>
    <dbReference type="NCBI Taxonomy" id="35708"/>
    <lineage>
        <taxon>Eukaryota</taxon>
        <taxon>Viridiplantae</taxon>
        <taxon>Streptophyta</taxon>
        <taxon>Embryophyta</taxon>
        <taxon>Tracheophyta</taxon>
        <taxon>Spermatophyta</taxon>
        <taxon>Magnoliopsida</taxon>
        <taxon>Liliopsida</taxon>
        <taxon>Poales</taxon>
        <taxon>Poaceae</taxon>
        <taxon>PACMAD clade</taxon>
        <taxon>Arundinoideae</taxon>
        <taxon>Arundineae</taxon>
        <taxon>Arundo</taxon>
    </lineage>
</organism>
<sequence length="19" mass="2207">MRRASRSVWRVGGSTAWSR</sequence>
<reference evidence="1" key="2">
    <citation type="journal article" date="2015" name="Data Brief">
        <title>Shoot transcriptome of the giant reed, Arundo donax.</title>
        <authorList>
            <person name="Barrero R.A."/>
            <person name="Guerrero F.D."/>
            <person name="Moolhuijzen P."/>
            <person name="Goolsby J.A."/>
            <person name="Tidwell J."/>
            <person name="Bellgard S.E."/>
            <person name="Bellgard M.I."/>
        </authorList>
    </citation>
    <scope>NUCLEOTIDE SEQUENCE</scope>
    <source>
        <tissue evidence="1">Shoot tissue taken approximately 20 cm above the soil surface</tissue>
    </source>
</reference>